<accession>A0A8K0UZD1</accession>
<feature type="transmembrane region" description="Helical" evidence="1">
    <location>
        <begin position="212"/>
        <end position="229"/>
    </location>
</feature>
<protein>
    <recommendedName>
        <fullName evidence="2">DUF6533 domain-containing protein</fullName>
    </recommendedName>
</protein>
<dbReference type="EMBL" id="JAEVFJ010000001">
    <property type="protein sequence ID" value="KAH8107813.1"/>
    <property type="molecule type" value="Genomic_DNA"/>
</dbReference>
<keyword evidence="1" id="KW-0812">Transmembrane</keyword>
<keyword evidence="1" id="KW-1133">Transmembrane helix</keyword>
<dbReference type="Proteomes" id="UP000813824">
    <property type="component" value="Unassembled WGS sequence"/>
</dbReference>
<name>A0A8K0UZD1_9AGAR</name>
<feature type="transmembrane region" description="Helical" evidence="1">
    <location>
        <begin position="241"/>
        <end position="260"/>
    </location>
</feature>
<feature type="domain" description="DUF6533" evidence="2">
    <location>
        <begin position="23"/>
        <end position="68"/>
    </location>
</feature>
<feature type="transmembrane region" description="Helical" evidence="1">
    <location>
        <begin position="169"/>
        <end position="191"/>
    </location>
</feature>
<keyword evidence="4" id="KW-1185">Reference proteome</keyword>
<evidence type="ECO:0000259" key="2">
    <source>
        <dbReference type="Pfam" id="PF20151"/>
    </source>
</evidence>
<reference evidence="3" key="1">
    <citation type="journal article" date="2021" name="New Phytol.">
        <title>Evolutionary innovations through gain and loss of genes in the ectomycorrhizal Boletales.</title>
        <authorList>
            <person name="Wu G."/>
            <person name="Miyauchi S."/>
            <person name="Morin E."/>
            <person name="Kuo A."/>
            <person name="Drula E."/>
            <person name="Varga T."/>
            <person name="Kohler A."/>
            <person name="Feng B."/>
            <person name="Cao Y."/>
            <person name="Lipzen A."/>
            <person name="Daum C."/>
            <person name="Hundley H."/>
            <person name="Pangilinan J."/>
            <person name="Johnson J."/>
            <person name="Barry K."/>
            <person name="LaButti K."/>
            <person name="Ng V."/>
            <person name="Ahrendt S."/>
            <person name="Min B."/>
            <person name="Choi I.G."/>
            <person name="Park H."/>
            <person name="Plett J.M."/>
            <person name="Magnuson J."/>
            <person name="Spatafora J.W."/>
            <person name="Nagy L.G."/>
            <person name="Henrissat B."/>
            <person name="Grigoriev I.V."/>
            <person name="Yang Z.L."/>
            <person name="Xu J."/>
            <person name="Martin F.M."/>
        </authorList>
    </citation>
    <scope>NUCLEOTIDE SEQUENCE</scope>
    <source>
        <strain evidence="3">KKN 215</strain>
    </source>
</reference>
<evidence type="ECO:0000313" key="3">
    <source>
        <dbReference type="EMBL" id="KAH8107813.1"/>
    </source>
</evidence>
<comment type="caution">
    <text evidence="3">The sequence shown here is derived from an EMBL/GenBank/DDBJ whole genome shotgun (WGS) entry which is preliminary data.</text>
</comment>
<sequence>MIRVVQSGAITTSIAYDAQVTKYCNVAAAAFLVYDMFIHMGDEVELIWKSRNTWVKWIYIYVRHYSILVVGLLLIHGNSRVPFTHQSCINWLIAESVFSNSIVSVTELVLLIRLFAIYGKSKLILGVLSIASLAEMITVTIATVKSFNGAEVSLELGCVLLYVPPILTAGWAASLAFQTLIFALTVGRWLTHLMVTKQLGRQSIMFVFMRDGGWAYGLMLIVCLVNLLTFRLKSSPLSTVAFRWVMAVASFSGSHVLLNLRRIGRDLHEDFMSRPDEANPTDAEAIVFAPLSIDTSPAPLPTQIELEIPRTRWRDRESEYEYSLRSEV</sequence>
<feature type="transmembrane region" description="Helical" evidence="1">
    <location>
        <begin position="123"/>
        <end position="144"/>
    </location>
</feature>
<evidence type="ECO:0000256" key="1">
    <source>
        <dbReference type="SAM" id="Phobius"/>
    </source>
</evidence>
<organism evidence="3 4">
    <name type="scientific">Cristinia sonorae</name>
    <dbReference type="NCBI Taxonomy" id="1940300"/>
    <lineage>
        <taxon>Eukaryota</taxon>
        <taxon>Fungi</taxon>
        <taxon>Dikarya</taxon>
        <taxon>Basidiomycota</taxon>
        <taxon>Agaricomycotina</taxon>
        <taxon>Agaricomycetes</taxon>
        <taxon>Agaricomycetidae</taxon>
        <taxon>Agaricales</taxon>
        <taxon>Pleurotineae</taxon>
        <taxon>Stephanosporaceae</taxon>
        <taxon>Cristinia</taxon>
    </lineage>
</organism>
<feature type="transmembrane region" description="Helical" evidence="1">
    <location>
        <begin position="97"/>
        <end position="116"/>
    </location>
</feature>
<proteinExistence type="predicted"/>
<dbReference type="OrthoDB" id="2637653at2759"/>
<evidence type="ECO:0000313" key="4">
    <source>
        <dbReference type="Proteomes" id="UP000813824"/>
    </source>
</evidence>
<dbReference type="InterPro" id="IPR045340">
    <property type="entry name" value="DUF6533"/>
</dbReference>
<gene>
    <name evidence="3" type="ORF">BXZ70DRAFT_13294</name>
</gene>
<dbReference type="AlphaFoldDB" id="A0A8K0UZD1"/>
<dbReference type="Pfam" id="PF20151">
    <property type="entry name" value="DUF6533"/>
    <property type="match status" value="1"/>
</dbReference>
<keyword evidence="1" id="KW-0472">Membrane</keyword>
<feature type="transmembrane region" description="Helical" evidence="1">
    <location>
        <begin position="58"/>
        <end position="77"/>
    </location>
</feature>